<organism evidence="9 10">
    <name type="scientific">Agrobacterium vitis</name>
    <name type="common">Rhizobium vitis</name>
    <dbReference type="NCBI Taxonomy" id="373"/>
    <lineage>
        <taxon>Bacteria</taxon>
        <taxon>Pseudomonadati</taxon>
        <taxon>Pseudomonadota</taxon>
        <taxon>Alphaproteobacteria</taxon>
        <taxon>Hyphomicrobiales</taxon>
        <taxon>Rhizobiaceae</taxon>
        <taxon>Rhizobium/Agrobacterium group</taxon>
        <taxon>Agrobacterium</taxon>
    </lineage>
</organism>
<comment type="similarity">
    <text evidence="7">Belongs to the rhizobiaceae omp10 lipoprotein family.</text>
</comment>
<evidence type="ECO:0000256" key="3">
    <source>
        <dbReference type="ARBA" id="ARBA00023136"/>
    </source>
</evidence>
<comment type="caution">
    <text evidence="9">The sequence shown here is derived from an EMBL/GenBank/DDBJ whole genome shotgun (WGS) entry which is preliminary data.</text>
</comment>
<dbReference type="GO" id="GO:0009279">
    <property type="term" value="C:cell outer membrane"/>
    <property type="evidence" value="ECO:0007669"/>
    <property type="project" value="UniProtKB-SubCell"/>
</dbReference>
<dbReference type="EMBL" id="WPHM01000001">
    <property type="protein sequence ID" value="MUZ55849.1"/>
    <property type="molecule type" value="Genomic_DNA"/>
</dbReference>
<evidence type="ECO:0000256" key="2">
    <source>
        <dbReference type="ARBA" id="ARBA00022729"/>
    </source>
</evidence>
<dbReference type="PROSITE" id="PS51257">
    <property type="entry name" value="PROKAR_LIPOPROTEIN"/>
    <property type="match status" value="1"/>
</dbReference>
<sequence>MSCRMESVMKVKSIAILLVAAFAVSSCVGTPPPRQVAYNAPQPQGVDGAWVDPNGIVSTFQGGTFATRSSDTNALLASGTYTNSSPTLVEINMTSLVRKTQSRVNCALVSPEQLNCTTDAGSNFSLRRKI</sequence>
<proteinExistence type="inferred from homology"/>
<evidence type="ECO:0000256" key="7">
    <source>
        <dbReference type="ARBA" id="ARBA00044505"/>
    </source>
</evidence>
<evidence type="ECO:0000256" key="6">
    <source>
        <dbReference type="ARBA" id="ARBA00023288"/>
    </source>
</evidence>
<dbReference type="AlphaFoldDB" id="A0AAE4W9L9"/>
<feature type="signal peptide" evidence="8">
    <location>
        <begin position="1"/>
        <end position="25"/>
    </location>
</feature>
<protein>
    <recommendedName>
        <fullName evidence="11">Outer membrane lipoprotein</fullName>
    </recommendedName>
</protein>
<evidence type="ECO:0000256" key="5">
    <source>
        <dbReference type="ARBA" id="ARBA00023237"/>
    </source>
</evidence>
<evidence type="ECO:0008006" key="11">
    <source>
        <dbReference type="Google" id="ProtNLM"/>
    </source>
</evidence>
<reference evidence="9 10" key="1">
    <citation type="submission" date="2019-12" db="EMBL/GenBank/DDBJ databases">
        <title>Whole-genome sequencing of Allorhizobium vitis.</title>
        <authorList>
            <person name="Gan H.M."/>
            <person name="Szegedi E."/>
            <person name="Burr T."/>
            <person name="Savka M.A."/>
        </authorList>
    </citation>
    <scope>NUCLEOTIDE SEQUENCE [LARGE SCALE GENOMIC DNA]</scope>
    <source>
        <strain evidence="9 10">CG989</strain>
    </source>
</reference>
<keyword evidence="6" id="KW-0449">Lipoprotein</keyword>
<dbReference type="NCBIfam" id="NF041251">
    <property type="entry name" value="omp10_alpha_prot"/>
    <property type="match status" value="1"/>
</dbReference>
<dbReference type="InterPro" id="IPR049857">
    <property type="entry name" value="Omp10-like"/>
</dbReference>
<keyword evidence="3" id="KW-0472">Membrane</keyword>
<keyword evidence="2 8" id="KW-0732">Signal</keyword>
<evidence type="ECO:0000256" key="1">
    <source>
        <dbReference type="ARBA" id="ARBA00004459"/>
    </source>
</evidence>
<keyword evidence="4" id="KW-0564">Palmitate</keyword>
<name>A0AAE4W9L9_AGRVI</name>
<evidence type="ECO:0000256" key="4">
    <source>
        <dbReference type="ARBA" id="ARBA00023139"/>
    </source>
</evidence>
<evidence type="ECO:0000256" key="8">
    <source>
        <dbReference type="SAM" id="SignalP"/>
    </source>
</evidence>
<keyword evidence="5" id="KW-0998">Cell outer membrane</keyword>
<evidence type="ECO:0000313" key="10">
    <source>
        <dbReference type="Proteomes" id="UP000436692"/>
    </source>
</evidence>
<gene>
    <name evidence="9" type="ORF">GOZ95_00075</name>
</gene>
<feature type="chain" id="PRO_5042005021" description="Outer membrane lipoprotein" evidence="8">
    <location>
        <begin position="26"/>
        <end position="130"/>
    </location>
</feature>
<evidence type="ECO:0000313" key="9">
    <source>
        <dbReference type="EMBL" id="MUZ55849.1"/>
    </source>
</evidence>
<dbReference type="Pfam" id="PF26368">
    <property type="entry name" value="OMP10"/>
    <property type="match status" value="1"/>
</dbReference>
<accession>A0AAE4W9L9</accession>
<dbReference type="Proteomes" id="UP000436692">
    <property type="component" value="Unassembled WGS sequence"/>
</dbReference>
<comment type="subcellular location">
    <subcellularLocation>
        <location evidence="1">Cell outer membrane</location>
        <topology evidence="1">Lipid-anchor</topology>
    </subcellularLocation>
</comment>